<dbReference type="SUPFAM" id="SSF48334">
    <property type="entry name" value="DNA repair protein MutS, domain III"/>
    <property type="match status" value="1"/>
</dbReference>
<dbReference type="EMBL" id="NCKU01006648">
    <property type="protein sequence ID" value="RWS03284.1"/>
    <property type="molecule type" value="Genomic_DNA"/>
</dbReference>
<keyword evidence="3" id="KW-0067">ATP-binding</keyword>
<dbReference type="InterPro" id="IPR007861">
    <property type="entry name" value="DNA_mismatch_repair_MutS_clamp"/>
</dbReference>
<organism evidence="8 11">
    <name type="scientific">Dinothrombium tinctorium</name>
    <dbReference type="NCBI Taxonomy" id="1965070"/>
    <lineage>
        <taxon>Eukaryota</taxon>
        <taxon>Metazoa</taxon>
        <taxon>Ecdysozoa</taxon>
        <taxon>Arthropoda</taxon>
        <taxon>Chelicerata</taxon>
        <taxon>Arachnida</taxon>
        <taxon>Acari</taxon>
        <taxon>Acariformes</taxon>
        <taxon>Trombidiformes</taxon>
        <taxon>Prostigmata</taxon>
        <taxon>Anystina</taxon>
        <taxon>Parasitengona</taxon>
        <taxon>Trombidioidea</taxon>
        <taxon>Trombidiidae</taxon>
        <taxon>Dinothrombium</taxon>
    </lineage>
</organism>
<proteinExistence type="inferred from homology"/>
<evidence type="ECO:0000256" key="5">
    <source>
        <dbReference type="ARBA" id="ARBA00023254"/>
    </source>
</evidence>
<dbReference type="Gene3D" id="3.40.50.300">
    <property type="entry name" value="P-loop containing nucleotide triphosphate hydrolases"/>
    <property type="match status" value="1"/>
</dbReference>
<evidence type="ECO:0000313" key="11">
    <source>
        <dbReference type="Proteomes" id="UP000285301"/>
    </source>
</evidence>
<reference evidence="8 11" key="1">
    <citation type="journal article" date="2018" name="Gigascience">
        <title>Genomes of trombidid mites reveal novel predicted allergens and laterally-transferred genes associated with secondary metabolism.</title>
        <authorList>
            <person name="Dong X."/>
            <person name="Chaisiri K."/>
            <person name="Xia D."/>
            <person name="Armstrong S.D."/>
            <person name="Fang Y."/>
            <person name="Donnelly M.J."/>
            <person name="Kadowaki T."/>
            <person name="McGarry J.W."/>
            <person name="Darby A.C."/>
            <person name="Makepeace B.L."/>
        </authorList>
    </citation>
    <scope>NUCLEOTIDE SEQUENCE [LARGE SCALE GENOMIC DNA]</scope>
    <source>
        <strain evidence="8">UoL-WK</strain>
    </source>
</reference>
<dbReference type="STRING" id="1965070.A0A3S3NIG6"/>
<accession>A0A3S3NIG6</accession>
<keyword evidence="4" id="KW-0238">DNA-binding</keyword>
<dbReference type="GO" id="GO:0007131">
    <property type="term" value="P:reciprocal meiotic recombination"/>
    <property type="evidence" value="ECO:0007669"/>
    <property type="project" value="TreeGrafter"/>
</dbReference>
<keyword evidence="2" id="KW-0547">Nucleotide-binding</keyword>
<dbReference type="OrthoDB" id="10252754at2759"/>
<dbReference type="GO" id="GO:0006298">
    <property type="term" value="P:mismatch repair"/>
    <property type="evidence" value="ECO:0007669"/>
    <property type="project" value="InterPro"/>
</dbReference>
<evidence type="ECO:0000256" key="2">
    <source>
        <dbReference type="ARBA" id="ARBA00022741"/>
    </source>
</evidence>
<dbReference type="Pfam" id="PF05190">
    <property type="entry name" value="MutS_IV"/>
    <property type="match status" value="1"/>
</dbReference>
<sequence length="847" mass="96241">MDLFETKKYSFDLIEREHESDSDQSFVRSQQSSDAQFTSNSFRRIGPQQRVRVLGTNTRSVSTIPRRSTTGSSSIRSTTSDRQTYVLSVVEGRGLAKGEIGVAAIDLIGNTLVLSQFSDAASYSRLLTKLDIFNPIELIVPSNISDTTSSVLYNLLRQYFPQIHVVGVERKFFNETVGSNYVRRLCSSNYEALEVRLQNKFYALSAVAGLIRYIEHIQSIFFVDKSLKIVYRGTEEAMSIDFASARSLEIIVNQSDPKSDQTLLGLLNYTKTRSGLRALRATLMEPPSDKATIENRIECVDELICNVEILEQISHILGRFLDVEHLISLLAQRVKVENEATCEKKIDIIIYIKHILSLVPTLKEALEFVEHPLLKGYEQALSDPHFAELSEVINEVIHEGCKYVNGDINVKTQKCYAIKQNVDDALELARKTYSEKVDDVNSLLEEVKTRYSLPINLYYSAKKGYFFQMTFETIDSIESLPSEFVQITRKGKKIRFSTEELIQRNNRVKMAADDVFLLSAKVINGLFDRIREYIIYLQQLTEVISTLDMLASFAMATATYELVKPEFTNILSIEEGWHPLLKKDIEDYVHNDTVQSLFKIIHLAAGRNVLILMGLNMSGKSTHLKQVALLQIMAQSGCFVAAKKATFRIADQIFTRIGSNDDIESNCSTFAIELKETLYIFENLSENSLVLIDELGRGTSLDEGLGFCLSVIEHLVHIGAFTLLATHFTELSSLRNVYPTVIIMHFQIEINEENGRENIKFTHKLVEGGNQITDYGIKLAKMTEIGDKLIKDAQHLHSMITPNNTSVNIYQQRELKDFELGYHLMFLAQRRNALKDEKIREYLLSLR</sequence>
<dbReference type="Pfam" id="PF05188">
    <property type="entry name" value="MutS_II"/>
    <property type="match status" value="1"/>
</dbReference>
<dbReference type="Gene3D" id="1.10.1420.10">
    <property type="match status" value="2"/>
</dbReference>
<evidence type="ECO:0000256" key="1">
    <source>
        <dbReference type="ARBA" id="ARBA00006271"/>
    </source>
</evidence>
<comment type="similarity">
    <text evidence="1">Belongs to the DNA mismatch repair MutS family.</text>
</comment>
<evidence type="ECO:0000259" key="7">
    <source>
        <dbReference type="PROSITE" id="PS00486"/>
    </source>
</evidence>
<dbReference type="EMBL" id="NCKU01006539">
    <property type="protein sequence ID" value="RWS03400.1"/>
    <property type="molecule type" value="Genomic_DNA"/>
</dbReference>
<evidence type="ECO:0000313" key="8">
    <source>
        <dbReference type="EMBL" id="RWS03284.1"/>
    </source>
</evidence>
<dbReference type="Proteomes" id="UP000285301">
    <property type="component" value="Unassembled WGS sequence"/>
</dbReference>
<dbReference type="InterPro" id="IPR036678">
    <property type="entry name" value="MutS_con_dom_sf"/>
</dbReference>
<feature type="domain" description="DNA mismatch repair proteins mutS family" evidence="7">
    <location>
        <begin position="688"/>
        <end position="704"/>
    </location>
</feature>
<comment type="caution">
    <text evidence="8">The sequence shown here is derived from an EMBL/GenBank/DDBJ whole genome shotgun (WGS) entry which is preliminary data.</text>
</comment>
<protein>
    <submittedName>
        <fullName evidence="8">MutS protein 4-like protein</fullName>
    </submittedName>
</protein>
<dbReference type="InterPro" id="IPR007696">
    <property type="entry name" value="DNA_mismatch_repair_MutS_core"/>
</dbReference>
<dbReference type="AlphaFoldDB" id="A0A3S3NIG6"/>
<dbReference type="PANTHER" id="PTHR11361">
    <property type="entry name" value="DNA MISMATCH REPAIR PROTEIN MUTS FAMILY MEMBER"/>
    <property type="match status" value="1"/>
</dbReference>
<dbReference type="SMART" id="SM00534">
    <property type="entry name" value="MUTSac"/>
    <property type="match status" value="1"/>
</dbReference>
<dbReference type="InterPro" id="IPR000432">
    <property type="entry name" value="DNA_mismatch_repair_MutS_C"/>
</dbReference>
<feature type="compositionally biased region" description="Polar residues" evidence="6">
    <location>
        <begin position="23"/>
        <end position="41"/>
    </location>
</feature>
<evidence type="ECO:0000256" key="3">
    <source>
        <dbReference type="ARBA" id="ARBA00022840"/>
    </source>
</evidence>
<keyword evidence="5" id="KW-0469">Meiosis</keyword>
<dbReference type="SMART" id="SM00533">
    <property type="entry name" value="MUTSd"/>
    <property type="match status" value="1"/>
</dbReference>
<dbReference type="SUPFAM" id="SSF52540">
    <property type="entry name" value="P-loop containing nucleoside triphosphate hydrolases"/>
    <property type="match status" value="1"/>
</dbReference>
<evidence type="ECO:0000313" key="10">
    <source>
        <dbReference type="EMBL" id="RWS17954.1"/>
    </source>
</evidence>
<dbReference type="PIRSF" id="PIRSF037677">
    <property type="entry name" value="DNA_mis_repair_Msh6"/>
    <property type="match status" value="1"/>
</dbReference>
<gene>
    <name evidence="8" type="ORF">B4U79_00387</name>
    <name evidence="9" type="ORF">B4U79_01627</name>
    <name evidence="10" type="ORF">B4U79_10415</name>
</gene>
<dbReference type="InterPro" id="IPR027417">
    <property type="entry name" value="P-loop_NTPase"/>
</dbReference>
<dbReference type="PROSITE" id="PS00486">
    <property type="entry name" value="DNA_MISMATCH_REPAIR_2"/>
    <property type="match status" value="1"/>
</dbReference>
<dbReference type="FunFam" id="3.40.50.300:FF:000870">
    <property type="entry name" value="MutS protein homolog 4"/>
    <property type="match status" value="1"/>
</dbReference>
<dbReference type="InterPro" id="IPR017261">
    <property type="entry name" value="DNA_mismatch_repair_MutS/MSH"/>
</dbReference>
<dbReference type="Pfam" id="PF00488">
    <property type="entry name" value="MutS_V"/>
    <property type="match status" value="1"/>
</dbReference>
<dbReference type="GO" id="GO:0030983">
    <property type="term" value="F:mismatched DNA binding"/>
    <property type="evidence" value="ECO:0007669"/>
    <property type="project" value="InterPro"/>
</dbReference>
<name>A0A3S3NIG6_9ACAR</name>
<dbReference type="InterPro" id="IPR036187">
    <property type="entry name" value="DNA_mismatch_repair_MutS_sf"/>
</dbReference>
<dbReference type="InterPro" id="IPR045076">
    <property type="entry name" value="MutS"/>
</dbReference>
<dbReference type="EMBL" id="NCKU01000015">
    <property type="protein sequence ID" value="RWS17954.1"/>
    <property type="molecule type" value="Genomic_DNA"/>
</dbReference>
<evidence type="ECO:0000256" key="4">
    <source>
        <dbReference type="ARBA" id="ARBA00023125"/>
    </source>
</evidence>
<dbReference type="GO" id="GO:0005634">
    <property type="term" value="C:nucleus"/>
    <property type="evidence" value="ECO:0007669"/>
    <property type="project" value="TreeGrafter"/>
</dbReference>
<dbReference type="InterPro" id="IPR007860">
    <property type="entry name" value="DNA_mmatch_repair_MutS_con_dom"/>
</dbReference>
<dbReference type="GO" id="GO:0005524">
    <property type="term" value="F:ATP binding"/>
    <property type="evidence" value="ECO:0007669"/>
    <property type="project" value="UniProtKB-KW"/>
</dbReference>
<dbReference type="GO" id="GO:0140664">
    <property type="term" value="F:ATP-dependent DNA damage sensor activity"/>
    <property type="evidence" value="ECO:0007669"/>
    <property type="project" value="InterPro"/>
</dbReference>
<feature type="region of interest" description="Disordered" evidence="6">
    <location>
        <begin position="21"/>
        <end position="41"/>
    </location>
</feature>
<keyword evidence="11" id="KW-1185">Reference proteome</keyword>
<evidence type="ECO:0000313" key="9">
    <source>
        <dbReference type="EMBL" id="RWS03400.1"/>
    </source>
</evidence>
<dbReference type="PANTHER" id="PTHR11361:SF21">
    <property type="entry name" value="MUTS PROTEIN HOMOLOG 4"/>
    <property type="match status" value="1"/>
</dbReference>
<dbReference type="Pfam" id="PF05192">
    <property type="entry name" value="MutS_III"/>
    <property type="match status" value="1"/>
</dbReference>
<dbReference type="SUPFAM" id="SSF53150">
    <property type="entry name" value="DNA repair protein MutS, domain II"/>
    <property type="match status" value="1"/>
</dbReference>
<reference evidence="8" key="2">
    <citation type="submission" date="2018-11" db="EMBL/GenBank/DDBJ databases">
        <title>Trombidioid mite genomics.</title>
        <authorList>
            <person name="Dong X."/>
        </authorList>
    </citation>
    <scope>NUCLEOTIDE SEQUENCE</scope>
    <source>
        <strain evidence="8">UoL-WK</strain>
    </source>
</reference>
<dbReference type="Gene3D" id="3.30.420.110">
    <property type="entry name" value="MutS, connector domain"/>
    <property type="match status" value="1"/>
</dbReference>
<evidence type="ECO:0000256" key="6">
    <source>
        <dbReference type="SAM" id="MobiDB-lite"/>
    </source>
</evidence>
<dbReference type="FunFam" id="3.30.420.110:FF:000003">
    <property type="entry name" value="mutS protein homolog 4"/>
    <property type="match status" value="1"/>
</dbReference>